<accession>A0A2D3VCG7</accession>
<dbReference type="PANTHER" id="PTHR31793:SF39">
    <property type="entry name" value="THIOESTERASE_THIOL ESTER DEHYDRASE-ISOMERASE"/>
    <property type="match status" value="1"/>
</dbReference>
<dbReference type="GO" id="GO:0047617">
    <property type="term" value="F:fatty acyl-CoA hydrolase activity"/>
    <property type="evidence" value="ECO:0007669"/>
    <property type="project" value="TreeGrafter"/>
</dbReference>
<evidence type="ECO:0008006" key="3">
    <source>
        <dbReference type="Google" id="ProtNLM"/>
    </source>
</evidence>
<dbReference type="Gene3D" id="3.10.129.10">
    <property type="entry name" value="Hotdog Thioesterase"/>
    <property type="match status" value="1"/>
</dbReference>
<dbReference type="InterPro" id="IPR050563">
    <property type="entry name" value="4-hydroxybenzoyl-CoA_TE"/>
</dbReference>
<dbReference type="RefSeq" id="XP_023630119.1">
    <property type="nucleotide sequence ID" value="XM_023774351.1"/>
</dbReference>
<dbReference type="CDD" id="cd00586">
    <property type="entry name" value="4HBT"/>
    <property type="match status" value="1"/>
</dbReference>
<dbReference type="Pfam" id="PF13279">
    <property type="entry name" value="4HBT_2"/>
    <property type="match status" value="1"/>
</dbReference>
<reference evidence="1 2" key="1">
    <citation type="submission" date="2016-03" db="EMBL/GenBank/DDBJ databases">
        <authorList>
            <person name="Ploux O."/>
        </authorList>
    </citation>
    <scope>NUCLEOTIDE SEQUENCE [LARGE SCALE GENOMIC DNA]</scope>
    <source>
        <strain evidence="1 2">URUG2</strain>
    </source>
</reference>
<dbReference type="SUPFAM" id="SSF54637">
    <property type="entry name" value="Thioesterase/thiol ester dehydrase-isomerase"/>
    <property type="match status" value="1"/>
</dbReference>
<dbReference type="AlphaFoldDB" id="A0A2D3VCG7"/>
<dbReference type="Proteomes" id="UP000225277">
    <property type="component" value="Unassembled WGS sequence"/>
</dbReference>
<dbReference type="InterPro" id="IPR029069">
    <property type="entry name" value="HotDog_dom_sf"/>
</dbReference>
<dbReference type="PANTHER" id="PTHR31793">
    <property type="entry name" value="4-HYDROXYBENZOYL-COA THIOESTERASE FAMILY MEMBER"/>
    <property type="match status" value="1"/>
</dbReference>
<proteinExistence type="predicted"/>
<evidence type="ECO:0000313" key="1">
    <source>
        <dbReference type="EMBL" id="CZT23395.1"/>
    </source>
</evidence>
<protein>
    <recommendedName>
        <fullName evidence="3">Thioesterase</fullName>
    </recommendedName>
</protein>
<dbReference type="GeneID" id="35604183"/>
<name>A0A2D3VCG7_9PEZI</name>
<dbReference type="EMBL" id="FJUY01000016">
    <property type="protein sequence ID" value="CZT23395.1"/>
    <property type="molecule type" value="Genomic_DNA"/>
</dbReference>
<sequence>MRRGGAIALRRATHATSPAASTPFACSSRELHSTADVPQTAKVSPSSRWLSDIKNRIGYCITFGLKPAQTVEAGSILDEISRDWRELLAGSEGYLTDKKRLSMLRRPVAWGDMDSMGHVNNTIYNRYAETGRIEWASKYARYIDPAHAEEWRSLWLPVGEGLLLRKITTEYKFPMKYPDHITVYHRLASKPLEGTDTFDMHAIIISELHQRTAAKVVEDCVLYDYRTAKKTPLQPWMLEVLQETWRLQEEAKRINSERVVGILDRVRKLEAESWDRADAVEDMGVASK</sequence>
<keyword evidence="2" id="KW-1185">Reference proteome</keyword>
<dbReference type="OrthoDB" id="5538558at2759"/>
<gene>
    <name evidence="1" type="ORF">RCC_09109</name>
</gene>
<organism evidence="1 2">
    <name type="scientific">Ramularia collo-cygni</name>
    <dbReference type="NCBI Taxonomy" id="112498"/>
    <lineage>
        <taxon>Eukaryota</taxon>
        <taxon>Fungi</taxon>
        <taxon>Dikarya</taxon>
        <taxon>Ascomycota</taxon>
        <taxon>Pezizomycotina</taxon>
        <taxon>Dothideomycetes</taxon>
        <taxon>Dothideomycetidae</taxon>
        <taxon>Mycosphaerellales</taxon>
        <taxon>Mycosphaerellaceae</taxon>
        <taxon>Ramularia</taxon>
    </lineage>
</organism>
<evidence type="ECO:0000313" key="2">
    <source>
        <dbReference type="Proteomes" id="UP000225277"/>
    </source>
</evidence>